<keyword evidence="7" id="KW-0931">ER-Golgi transport</keyword>
<keyword evidence="4 9" id="KW-0853">WD repeat</keyword>
<evidence type="ECO:0000256" key="5">
    <source>
        <dbReference type="ARBA" id="ARBA00022737"/>
    </source>
</evidence>
<dbReference type="PROSITE" id="PS50082">
    <property type="entry name" value="WD_REPEATS_2"/>
    <property type="match status" value="2"/>
</dbReference>
<feature type="region of interest" description="Disordered" evidence="10">
    <location>
        <begin position="840"/>
        <end position="873"/>
    </location>
</feature>
<evidence type="ECO:0000256" key="9">
    <source>
        <dbReference type="PROSITE-ProRule" id="PRU00221"/>
    </source>
</evidence>
<dbReference type="GO" id="GO:0070971">
    <property type="term" value="C:endoplasmic reticulum exit site"/>
    <property type="evidence" value="ECO:0007669"/>
    <property type="project" value="TreeGrafter"/>
</dbReference>
<comment type="subcellular location">
    <subcellularLocation>
        <location evidence="1">Endoplasmic reticulum</location>
    </subcellularLocation>
</comment>
<name>A0A8B8F2J1_9HEMI</name>
<dbReference type="GO" id="GO:0030127">
    <property type="term" value="C:COPII vesicle coat"/>
    <property type="evidence" value="ECO:0007669"/>
    <property type="project" value="TreeGrafter"/>
</dbReference>
<evidence type="ECO:0000256" key="7">
    <source>
        <dbReference type="ARBA" id="ARBA00022892"/>
    </source>
</evidence>
<evidence type="ECO:0000256" key="6">
    <source>
        <dbReference type="ARBA" id="ARBA00022824"/>
    </source>
</evidence>
<keyword evidence="6" id="KW-0256">Endoplasmic reticulum</keyword>
<organism evidence="11 12">
    <name type="scientific">Sipha flava</name>
    <name type="common">yellow sugarcane aphid</name>
    <dbReference type="NCBI Taxonomy" id="143950"/>
    <lineage>
        <taxon>Eukaryota</taxon>
        <taxon>Metazoa</taxon>
        <taxon>Ecdysozoa</taxon>
        <taxon>Arthropoda</taxon>
        <taxon>Hexapoda</taxon>
        <taxon>Insecta</taxon>
        <taxon>Pterygota</taxon>
        <taxon>Neoptera</taxon>
        <taxon>Paraneoptera</taxon>
        <taxon>Hemiptera</taxon>
        <taxon>Sternorrhyncha</taxon>
        <taxon>Aphidomorpha</taxon>
        <taxon>Aphidoidea</taxon>
        <taxon>Aphididae</taxon>
        <taxon>Sipha</taxon>
    </lineage>
</organism>
<dbReference type="GO" id="GO:0007029">
    <property type="term" value="P:endoplasmic reticulum organization"/>
    <property type="evidence" value="ECO:0007669"/>
    <property type="project" value="TreeGrafter"/>
</dbReference>
<reference evidence="12" key="1">
    <citation type="submission" date="2025-08" db="UniProtKB">
        <authorList>
            <consortium name="RefSeq"/>
        </authorList>
    </citation>
    <scope>IDENTIFICATION</scope>
    <source>
        <tissue evidence="12">Whole body</tissue>
    </source>
</reference>
<keyword evidence="11" id="KW-1185">Reference proteome</keyword>
<evidence type="ECO:0000256" key="1">
    <source>
        <dbReference type="ARBA" id="ARBA00004240"/>
    </source>
</evidence>
<evidence type="ECO:0000256" key="8">
    <source>
        <dbReference type="ARBA" id="ARBA00022927"/>
    </source>
</evidence>
<evidence type="ECO:0000256" key="4">
    <source>
        <dbReference type="ARBA" id="ARBA00022574"/>
    </source>
</evidence>
<dbReference type="Gene3D" id="1.20.940.10">
    <property type="entry name" value="Functional domain of the splicing factor Prp18"/>
    <property type="match status" value="1"/>
</dbReference>
<feature type="compositionally biased region" description="Polar residues" evidence="10">
    <location>
        <begin position="1056"/>
        <end position="1069"/>
    </location>
</feature>
<dbReference type="SUPFAM" id="SSF50978">
    <property type="entry name" value="WD40 repeat-like"/>
    <property type="match status" value="1"/>
</dbReference>
<dbReference type="OrthoDB" id="542917at2759"/>
<protein>
    <submittedName>
        <fullName evidence="12">Protein transport protein Sec31A</fullName>
    </submittedName>
</protein>
<evidence type="ECO:0000313" key="11">
    <source>
        <dbReference type="Proteomes" id="UP000694846"/>
    </source>
</evidence>
<dbReference type="SMART" id="SM00320">
    <property type="entry name" value="WD40"/>
    <property type="match status" value="6"/>
</dbReference>
<dbReference type="InterPro" id="IPR001680">
    <property type="entry name" value="WD40_rpt"/>
</dbReference>
<accession>A0A8B8F2J1</accession>
<evidence type="ECO:0000256" key="10">
    <source>
        <dbReference type="SAM" id="MobiDB-lite"/>
    </source>
</evidence>
<dbReference type="PANTHER" id="PTHR13923">
    <property type="entry name" value="SEC31-RELATED PROTEIN"/>
    <property type="match status" value="1"/>
</dbReference>
<keyword evidence="8" id="KW-0653">Protein transport</keyword>
<dbReference type="GO" id="GO:0015031">
    <property type="term" value="P:protein transport"/>
    <property type="evidence" value="ECO:0007669"/>
    <property type="project" value="UniProtKB-KW"/>
</dbReference>
<evidence type="ECO:0000256" key="2">
    <source>
        <dbReference type="ARBA" id="ARBA00009358"/>
    </source>
</evidence>
<evidence type="ECO:0000256" key="3">
    <source>
        <dbReference type="ARBA" id="ARBA00022448"/>
    </source>
</evidence>
<dbReference type="Proteomes" id="UP000694846">
    <property type="component" value="Unplaced"/>
</dbReference>
<keyword evidence="3" id="KW-0813">Transport</keyword>
<comment type="similarity">
    <text evidence="2">Belongs to the WD repeat SEC31 family.</text>
</comment>
<keyword evidence="5" id="KW-0677">Repeat</keyword>
<dbReference type="InterPro" id="IPR040251">
    <property type="entry name" value="SEC31-like"/>
</dbReference>
<dbReference type="GO" id="GO:0090110">
    <property type="term" value="P:COPII-coated vesicle cargo loading"/>
    <property type="evidence" value="ECO:0007669"/>
    <property type="project" value="TreeGrafter"/>
</dbReference>
<dbReference type="GeneID" id="112679312"/>
<dbReference type="RefSeq" id="XP_025404851.1">
    <property type="nucleotide sequence ID" value="XM_025549066.1"/>
</dbReference>
<proteinExistence type="inferred from homology"/>
<dbReference type="CTD" id="35877"/>
<feature type="repeat" description="WD" evidence="9">
    <location>
        <begin position="249"/>
        <end position="291"/>
    </location>
</feature>
<sequence>MKIKQFQNTVVSTWSPKLNYPVNIAMGTAAQQLDASFNTSSSLELYMVKSNNVTLSASISTDCRFHKLVWGGTSSDEDWSSGIIAGGCDNGVIRLYNASKLAKNVDSVVAKSDRHVGSVKALNFNLFQTNLFASGASESEIFIWDLHSMSTPMTPGSKLETLEDVIDLAWNNEVQHILGSLFHKYTVVWDLRKNEPIIKLSDNNSKVKWKAMSWNPKVATQVCIASEDDQNPVIQLWDLRYATSPVKNLMGHQKGILAMSWCSEDPDLLISCGKDNKLLIWNPSSDTNENLLVCEIEHNYQWNFEVNWCPKDPLLLATSSFDGQTTIYSLNDLQKFEGQKTSGNGTNVNSQCSTVPSLTNAPKWLQRNCGASFAFGGQLVSFDGSLKTIQFNKTIIEPDLVIWSEHLKKILNNGNYEGFCHHKSELTPDNDLQLIWKFLKSMFQNNSKETQLEILGFSTEKVSNVASQCYNITNGVENNSVNNKANNEEEFNSDFINSQEHKIVAKFDNFNLKSSSSNDLQDSIYQSLLIGNLSKAADLFLDNGKPVEAILLAITAGPKTLSRIQNKYLSNSKEPTAALLYAIITNDWNNLVENCNLNCWKEIMTALLTHTSGMDLVSYFEKLGNRLAISEDQSLSKYALLCYICSGNVEALINNKKDIKTVENLQECVEMAILLYKSKLLSSESSIEVGKKFCELLMRYSEILVSQGDLEGALSFLEFTNKDQCVELKNQLYKALGRDVVEQQNNISQKQFNIGTQDLRKYSTSSATGTVTPESPFPSYTNKFIQDNDINQIHNQSLLNYPPNIQAQPIYNLNNQPQSTYNSRTITPQFGNSFSNQINSAQTKTVPPTPPPDSGSRCMTPSTIKPGRPKYVVDPSVKGNNVYGSYNNSLGMPPSGQQSGFNSHLGQPYSLNQPLGQLSGFNSPVGLPHIPNQPFGQQNNLNPPMGQSHVSNQPFGQQNIFNPPLGPPQALISPLGQQNSFNTPLGQPNILNPSLKQTSNFNEPLNQTNQPNIYNPASVQTNSFSQPKTIGQLPNLNQQPTFQPIQSHMNNFSQAVSPSPNFNQSSSVYNHRAPSTEPLHPPSLMNYTKKSTAAGWNDPPMLSTSAPIQKPSTPVSTAPITHPLYTNNPAPIEEMGTYNQFQGSHEGQYSANNITQGVEALPKQPIPQEHVRIQVVLEGLQLRLLEAAPTPQTRKRVSDIAKKLDLLYDSLRENSLSSYMIQCLHAMIDLVLKRDYNGAFNLHMQLVSGPEFSKISTFMPSIKALFQMAYQYNISLEGIN</sequence>
<gene>
    <name evidence="12" type="primary">LOC112679312</name>
</gene>
<dbReference type="PANTHER" id="PTHR13923:SF11">
    <property type="entry name" value="SECRETORY 31, ISOFORM D"/>
    <property type="match status" value="1"/>
</dbReference>
<feature type="repeat" description="WD" evidence="9">
    <location>
        <begin position="112"/>
        <end position="154"/>
    </location>
</feature>
<evidence type="ECO:0000313" key="12">
    <source>
        <dbReference type="RefSeq" id="XP_025404851.1"/>
    </source>
</evidence>
<dbReference type="Gene3D" id="2.130.10.10">
    <property type="entry name" value="YVTN repeat-like/Quinoprotein amine dehydrogenase"/>
    <property type="match status" value="1"/>
</dbReference>
<dbReference type="AlphaFoldDB" id="A0A8B8F2J1"/>
<dbReference type="Pfam" id="PF00400">
    <property type="entry name" value="WD40"/>
    <property type="match status" value="1"/>
</dbReference>
<feature type="region of interest" description="Disordered" evidence="10">
    <location>
        <begin position="1056"/>
        <end position="1082"/>
    </location>
</feature>
<dbReference type="InterPro" id="IPR036322">
    <property type="entry name" value="WD40_repeat_dom_sf"/>
</dbReference>
<dbReference type="Gene3D" id="1.25.40.1030">
    <property type="match status" value="1"/>
</dbReference>
<dbReference type="InterPro" id="IPR015943">
    <property type="entry name" value="WD40/YVTN_repeat-like_dom_sf"/>
</dbReference>
<dbReference type="GO" id="GO:0005198">
    <property type="term" value="F:structural molecule activity"/>
    <property type="evidence" value="ECO:0007669"/>
    <property type="project" value="TreeGrafter"/>
</dbReference>